<reference evidence="13 14" key="1">
    <citation type="submission" date="2019-10" db="EMBL/GenBank/DDBJ databases">
        <title>Actinomadura rubteroloni sp. nov. and Actinomadura macrotermitis sp. nov., isolated from the gut of fungus growing-termite Macrotermes natalensis.</title>
        <authorList>
            <person name="Benndorf R."/>
            <person name="Martin K."/>
            <person name="Kuefner M."/>
            <person name="De Beer W."/>
            <person name="Kaster A.-K."/>
            <person name="Vollmers J."/>
            <person name="Poulsen M."/>
            <person name="Beemelmanns C."/>
        </authorList>
    </citation>
    <scope>NUCLEOTIDE SEQUENCE [LARGE SCALE GENOMIC DNA]</scope>
    <source>
        <strain evidence="13 14">RB68</strain>
    </source>
</reference>
<keyword evidence="14" id="KW-1185">Reference proteome</keyword>
<dbReference type="RefSeq" id="WP_153538352.1">
    <property type="nucleotide sequence ID" value="NZ_WEGH01000004.1"/>
</dbReference>
<evidence type="ECO:0000256" key="7">
    <source>
        <dbReference type="ARBA" id="ARBA00022798"/>
    </source>
</evidence>
<dbReference type="UniPathway" id="UPA00282"/>
<protein>
    <recommendedName>
        <fullName evidence="4">diacylglycerol O-acyltransferase</fullName>
        <ecNumber evidence="4">2.3.1.20</ecNumber>
    </recommendedName>
</protein>
<dbReference type="GO" id="GO:0001666">
    <property type="term" value="P:response to hypoxia"/>
    <property type="evidence" value="ECO:0007669"/>
    <property type="project" value="TreeGrafter"/>
</dbReference>
<comment type="pathway">
    <text evidence="1">Glycerolipid metabolism; triacylglycerol biosynthesis.</text>
</comment>
<proteinExistence type="inferred from homology"/>
<evidence type="ECO:0000259" key="11">
    <source>
        <dbReference type="Pfam" id="PF03007"/>
    </source>
</evidence>
<dbReference type="EMBL" id="WEGH01000004">
    <property type="protein sequence ID" value="MQY07849.1"/>
    <property type="molecule type" value="Genomic_DNA"/>
</dbReference>
<dbReference type="Pfam" id="PF03007">
    <property type="entry name" value="WS_DGAT_cat"/>
    <property type="match status" value="1"/>
</dbReference>
<keyword evidence="7" id="KW-0319">Glycerol metabolism</keyword>
<comment type="catalytic activity">
    <reaction evidence="10">
        <text>an acyl-CoA + a 1,2-diacyl-sn-glycerol = a triacyl-sn-glycerol + CoA</text>
        <dbReference type="Rhea" id="RHEA:10868"/>
        <dbReference type="ChEBI" id="CHEBI:17815"/>
        <dbReference type="ChEBI" id="CHEBI:57287"/>
        <dbReference type="ChEBI" id="CHEBI:58342"/>
        <dbReference type="ChEBI" id="CHEBI:64615"/>
        <dbReference type="EC" id="2.3.1.20"/>
    </reaction>
</comment>
<organism evidence="13 14">
    <name type="scientific">Actinomadura macrotermitis</name>
    <dbReference type="NCBI Taxonomy" id="2585200"/>
    <lineage>
        <taxon>Bacteria</taxon>
        <taxon>Bacillati</taxon>
        <taxon>Actinomycetota</taxon>
        <taxon>Actinomycetes</taxon>
        <taxon>Streptosporangiales</taxon>
        <taxon>Thermomonosporaceae</taxon>
        <taxon>Actinomadura</taxon>
    </lineage>
</organism>
<dbReference type="InterPro" id="IPR009721">
    <property type="entry name" value="O-acyltransferase_WSD1_C"/>
</dbReference>
<evidence type="ECO:0000256" key="6">
    <source>
        <dbReference type="ARBA" id="ARBA00022679"/>
    </source>
</evidence>
<name>A0A7K0C321_9ACTN</name>
<dbReference type="OrthoDB" id="3212043at2"/>
<dbReference type="InterPro" id="IPR004255">
    <property type="entry name" value="O-acyltransferase_WSD1_N"/>
</dbReference>
<dbReference type="PANTHER" id="PTHR31650">
    <property type="entry name" value="O-ACYLTRANSFERASE (WSD1-LIKE) FAMILY PROTEIN"/>
    <property type="match status" value="1"/>
</dbReference>
<evidence type="ECO:0000256" key="4">
    <source>
        <dbReference type="ARBA" id="ARBA00013244"/>
    </source>
</evidence>
<feature type="domain" description="O-acyltransferase WSD1 C-terminal" evidence="12">
    <location>
        <begin position="321"/>
        <end position="461"/>
    </location>
</feature>
<dbReference type="Proteomes" id="UP000487268">
    <property type="component" value="Unassembled WGS sequence"/>
</dbReference>
<dbReference type="GO" id="GO:0006071">
    <property type="term" value="P:glycerol metabolic process"/>
    <property type="evidence" value="ECO:0007669"/>
    <property type="project" value="UniProtKB-KW"/>
</dbReference>
<evidence type="ECO:0000259" key="12">
    <source>
        <dbReference type="Pfam" id="PF06974"/>
    </source>
</evidence>
<dbReference type="EC" id="2.3.1.20" evidence="4"/>
<dbReference type="PANTHER" id="PTHR31650:SF1">
    <property type="entry name" value="WAX ESTER SYNTHASE_DIACYLGLYCEROL ACYLTRANSFERASE 4-RELATED"/>
    <property type="match status" value="1"/>
</dbReference>
<feature type="domain" description="O-acyltransferase WSD1-like N-terminal" evidence="11">
    <location>
        <begin position="44"/>
        <end position="280"/>
    </location>
</feature>
<evidence type="ECO:0000256" key="8">
    <source>
        <dbReference type="ARBA" id="ARBA00023098"/>
    </source>
</evidence>
<dbReference type="Pfam" id="PF06974">
    <property type="entry name" value="WS_DGAT_C"/>
    <property type="match status" value="1"/>
</dbReference>
<sequence>MDDGRTVDGWESDGLMGGVDAIMWRMSADPRARVECVWIGLLDSAPEWRRFVECCEWATDELPRLKQRVVEPLMGLGPPGYADCPHFRLSDHVSENILPGPGDLRQVLDIAERWSALDFDRSRPPWGVLLLRGFDASRAAVVVKWHHALADGHGFLQTLQFLLGASPRPTATKGDRGPVPHVKGSGWRREQIALSVGALPRGVAQVLRTTSAEVRQASQHPWSRTRQAFKLVQTAEQAIPRARPSRLFGQRSLARRFEVIDLRMPSLKKAAKHVDATVTSAFAAAVLGAGHDYHRHRGVGTKAVPIAVPVSVRKPGRHVGGNEVSALLLAWRLSDMNAADRVRAVHSELARVRARSVNGLFPALAELGAWVPAPLIRSTAPLLCRSIDLWVSSMVGLTPPVHLAGAEVTDSFILGPRASSACLAALTSHGDKGYLTLNLDPAAISDPDLFCALVRRHLQEIIGIAASAS</sequence>
<dbReference type="GO" id="GO:0071731">
    <property type="term" value="P:response to nitric oxide"/>
    <property type="evidence" value="ECO:0007669"/>
    <property type="project" value="TreeGrafter"/>
</dbReference>
<evidence type="ECO:0000256" key="5">
    <source>
        <dbReference type="ARBA" id="ARBA00022516"/>
    </source>
</evidence>
<keyword evidence="5" id="KW-0444">Lipid biosynthesis</keyword>
<comment type="caution">
    <text evidence="13">The sequence shown here is derived from an EMBL/GenBank/DDBJ whole genome shotgun (WGS) entry which is preliminary data.</text>
</comment>
<gene>
    <name evidence="13" type="ORF">ACRB68_59510</name>
</gene>
<evidence type="ECO:0000256" key="2">
    <source>
        <dbReference type="ARBA" id="ARBA00005189"/>
    </source>
</evidence>
<evidence type="ECO:0000256" key="3">
    <source>
        <dbReference type="ARBA" id="ARBA00009587"/>
    </source>
</evidence>
<dbReference type="InterPro" id="IPR045034">
    <property type="entry name" value="O-acyltransferase_WSD1-like"/>
</dbReference>
<evidence type="ECO:0000256" key="10">
    <source>
        <dbReference type="ARBA" id="ARBA00048109"/>
    </source>
</evidence>
<dbReference type="AlphaFoldDB" id="A0A7K0C321"/>
<dbReference type="GO" id="GO:0019432">
    <property type="term" value="P:triglyceride biosynthetic process"/>
    <property type="evidence" value="ECO:0007669"/>
    <property type="project" value="UniProtKB-UniPathway"/>
</dbReference>
<keyword evidence="8" id="KW-0443">Lipid metabolism</keyword>
<dbReference type="GO" id="GO:0005886">
    <property type="term" value="C:plasma membrane"/>
    <property type="evidence" value="ECO:0007669"/>
    <property type="project" value="TreeGrafter"/>
</dbReference>
<evidence type="ECO:0000313" key="14">
    <source>
        <dbReference type="Proteomes" id="UP000487268"/>
    </source>
</evidence>
<dbReference type="GO" id="GO:0051701">
    <property type="term" value="P:biological process involved in interaction with host"/>
    <property type="evidence" value="ECO:0007669"/>
    <property type="project" value="TreeGrafter"/>
</dbReference>
<evidence type="ECO:0000256" key="9">
    <source>
        <dbReference type="ARBA" id="ARBA00023315"/>
    </source>
</evidence>
<evidence type="ECO:0000313" key="13">
    <source>
        <dbReference type="EMBL" id="MQY07849.1"/>
    </source>
</evidence>
<evidence type="ECO:0000256" key="1">
    <source>
        <dbReference type="ARBA" id="ARBA00004771"/>
    </source>
</evidence>
<keyword evidence="9 13" id="KW-0012">Acyltransferase</keyword>
<comment type="pathway">
    <text evidence="2">Lipid metabolism.</text>
</comment>
<dbReference type="GO" id="GO:0004144">
    <property type="term" value="F:diacylglycerol O-acyltransferase activity"/>
    <property type="evidence" value="ECO:0007669"/>
    <property type="project" value="UniProtKB-EC"/>
</dbReference>
<keyword evidence="6 13" id="KW-0808">Transferase</keyword>
<accession>A0A7K0C321</accession>
<comment type="similarity">
    <text evidence="3">Belongs to the long-chain O-acyltransferase family.</text>
</comment>